<dbReference type="Gene3D" id="3.30.565.10">
    <property type="entry name" value="Histidine kinase-like ATPase, C-terminal domain"/>
    <property type="match status" value="1"/>
</dbReference>
<dbReference type="PROSITE" id="PS50113">
    <property type="entry name" value="PAC"/>
    <property type="match status" value="1"/>
</dbReference>
<dbReference type="InterPro" id="IPR013655">
    <property type="entry name" value="PAS_fold_3"/>
</dbReference>
<dbReference type="Pfam" id="PF08447">
    <property type="entry name" value="PAS_3"/>
    <property type="match status" value="1"/>
</dbReference>
<dbReference type="AlphaFoldDB" id="A0A1T5MJP1"/>
<keyword evidence="7" id="KW-0812">Transmembrane</keyword>
<dbReference type="NCBIfam" id="TIGR00229">
    <property type="entry name" value="sensory_box"/>
    <property type="match status" value="2"/>
</dbReference>
<dbReference type="Proteomes" id="UP000190961">
    <property type="component" value="Unassembled WGS sequence"/>
</dbReference>
<feature type="transmembrane region" description="Helical" evidence="7">
    <location>
        <begin position="42"/>
        <end position="65"/>
    </location>
</feature>
<evidence type="ECO:0000259" key="10">
    <source>
        <dbReference type="PROSITE" id="PS50113"/>
    </source>
</evidence>
<keyword evidence="5" id="KW-0418">Kinase</keyword>
<evidence type="ECO:0000313" key="11">
    <source>
        <dbReference type="EMBL" id="SKC88457.1"/>
    </source>
</evidence>
<dbReference type="PANTHER" id="PTHR43304:SF1">
    <property type="entry name" value="PAC DOMAIN-CONTAINING PROTEIN"/>
    <property type="match status" value="1"/>
</dbReference>
<evidence type="ECO:0000256" key="5">
    <source>
        <dbReference type="ARBA" id="ARBA00022777"/>
    </source>
</evidence>
<dbReference type="InterPro" id="IPR036890">
    <property type="entry name" value="HATPase_C_sf"/>
</dbReference>
<dbReference type="SMART" id="SM00387">
    <property type="entry name" value="HATPase_c"/>
    <property type="match status" value="1"/>
</dbReference>
<dbReference type="OrthoDB" id="5522855at2"/>
<accession>A0A1T5MJP1</accession>
<dbReference type="Gene3D" id="1.10.287.130">
    <property type="match status" value="1"/>
</dbReference>
<keyword evidence="7" id="KW-1133">Transmembrane helix</keyword>
<gene>
    <name evidence="11" type="ORF">SAMN05660236_5593</name>
</gene>
<dbReference type="InterPro" id="IPR003594">
    <property type="entry name" value="HATPase_dom"/>
</dbReference>
<evidence type="ECO:0000256" key="6">
    <source>
        <dbReference type="SAM" id="Coils"/>
    </source>
</evidence>
<evidence type="ECO:0000313" key="12">
    <source>
        <dbReference type="Proteomes" id="UP000190961"/>
    </source>
</evidence>
<dbReference type="SUPFAM" id="SSF47384">
    <property type="entry name" value="Homodimeric domain of signal transducing histidine kinase"/>
    <property type="match status" value="1"/>
</dbReference>
<name>A0A1T5MJP1_9BACT</name>
<dbReference type="InterPro" id="IPR001610">
    <property type="entry name" value="PAC"/>
</dbReference>
<evidence type="ECO:0000256" key="3">
    <source>
        <dbReference type="ARBA" id="ARBA00022553"/>
    </source>
</evidence>
<organism evidence="11 12">
    <name type="scientific">Ohtaekwangia koreensis</name>
    <dbReference type="NCBI Taxonomy" id="688867"/>
    <lineage>
        <taxon>Bacteria</taxon>
        <taxon>Pseudomonadati</taxon>
        <taxon>Bacteroidota</taxon>
        <taxon>Cytophagia</taxon>
        <taxon>Cytophagales</taxon>
        <taxon>Fulvivirgaceae</taxon>
        <taxon>Ohtaekwangia</taxon>
    </lineage>
</organism>
<evidence type="ECO:0000256" key="2">
    <source>
        <dbReference type="ARBA" id="ARBA00012438"/>
    </source>
</evidence>
<keyword evidence="12" id="KW-1185">Reference proteome</keyword>
<dbReference type="CDD" id="cd00130">
    <property type="entry name" value="PAS"/>
    <property type="match status" value="2"/>
</dbReference>
<keyword evidence="6" id="KW-0175">Coiled coil</keyword>
<dbReference type="InterPro" id="IPR013767">
    <property type="entry name" value="PAS_fold"/>
</dbReference>
<evidence type="ECO:0000256" key="4">
    <source>
        <dbReference type="ARBA" id="ARBA00022679"/>
    </source>
</evidence>
<dbReference type="SUPFAM" id="SSF55785">
    <property type="entry name" value="PYP-like sensor domain (PAS domain)"/>
    <property type="match status" value="3"/>
</dbReference>
<dbReference type="GO" id="GO:0000155">
    <property type="term" value="F:phosphorelay sensor kinase activity"/>
    <property type="evidence" value="ECO:0007669"/>
    <property type="project" value="InterPro"/>
</dbReference>
<protein>
    <recommendedName>
        <fullName evidence="2">histidine kinase</fullName>
        <ecNumber evidence="2">2.7.13.3</ecNumber>
    </recommendedName>
</protein>
<dbReference type="GO" id="GO:0006355">
    <property type="term" value="P:regulation of DNA-templated transcription"/>
    <property type="evidence" value="ECO:0007669"/>
    <property type="project" value="InterPro"/>
</dbReference>
<dbReference type="Pfam" id="PF02518">
    <property type="entry name" value="HATPase_c"/>
    <property type="match status" value="1"/>
</dbReference>
<feature type="coiled-coil region" evidence="6">
    <location>
        <begin position="189"/>
        <end position="262"/>
    </location>
</feature>
<dbReference type="RefSeq" id="WP_079690093.1">
    <property type="nucleotide sequence ID" value="NZ_FUZU01000005.1"/>
</dbReference>
<dbReference type="InterPro" id="IPR005467">
    <property type="entry name" value="His_kinase_dom"/>
</dbReference>
<evidence type="ECO:0000256" key="7">
    <source>
        <dbReference type="SAM" id="Phobius"/>
    </source>
</evidence>
<dbReference type="PANTHER" id="PTHR43304">
    <property type="entry name" value="PHYTOCHROME-LIKE PROTEIN CPH1"/>
    <property type="match status" value="1"/>
</dbReference>
<dbReference type="SUPFAM" id="SSF55874">
    <property type="entry name" value="ATPase domain of HSP90 chaperone/DNA topoisomerase II/histidine kinase"/>
    <property type="match status" value="1"/>
</dbReference>
<keyword evidence="3" id="KW-0597">Phosphoprotein</keyword>
<dbReference type="PROSITE" id="PS50109">
    <property type="entry name" value="HIS_KIN"/>
    <property type="match status" value="1"/>
</dbReference>
<sequence>MFKKSGQSLKITLIYLTVGIAWIYGSTILLDSYLNTASEQKMSLLQAVVRLSFLIFSAFLLYILINNLSIQLHKKISDYEKLFMKNPNPMWVYDIDTLSFLAVNEAAIREYGYTEKEFLSRTIRDIRPAEDIPKLEQAVLNIPRGIYTSGTWRHVRKNGEMIWVEITSYAMDWNGKNAELILSHNVTARVKFEQQLHELNTTLENKINERTRQLDDANRDLVSTNEELVTTNEELLSTNDQLSAAQEKIQEQANALVSQSQEKLHSILSTLKDMVWSAKFVGQKEIQIDFVNNAAEEIFGYSSREFYENNKLLNETMIDDNPEATIEDMHKQLLKKSYTEIEHRIISKQRKQKWVTSRIWMTKDYTGMPIRLDGIITDITSRKQAELELIRQKEALQRLIDNLPLVIVLFDIHGRIKFINKYWESTLQRPMKDVADKYILKELFPDDQQQQEAIEFIQLHDGRWRDFKITTPSGNVLDMSWCMIQLSDNSIIGIGQDVSLRKKQEEERTRILQQLVMHNNDLLQFSFIASHNLRGPVATILGLAQLIKLQPIENEALNTLLNHLFTSVTKLNEVIHDLTKILEIRSDHSQSKQWLDIGELFNTIKETLALQLTSQDIEVVTDFTACTHFFSIKSYFYSILYNLISNAIKYRSPGRSAVIELKTFQTSTHVGFLVRDNGIGIDLEQFSNKLFTLYQRFHLEVEGKGLGLYLVKTQINALNGTIDVTSTPGEGTMFTVSFPISSAV</sequence>
<dbReference type="STRING" id="688867.SAMN05660236_5593"/>
<dbReference type="SMART" id="SM00091">
    <property type="entry name" value="PAS"/>
    <property type="match status" value="3"/>
</dbReference>
<dbReference type="Pfam" id="PF13426">
    <property type="entry name" value="PAS_9"/>
    <property type="match status" value="1"/>
</dbReference>
<evidence type="ECO:0000256" key="1">
    <source>
        <dbReference type="ARBA" id="ARBA00000085"/>
    </source>
</evidence>
<dbReference type="Pfam" id="PF00989">
    <property type="entry name" value="PAS"/>
    <property type="match status" value="1"/>
</dbReference>
<dbReference type="InterPro" id="IPR000014">
    <property type="entry name" value="PAS"/>
</dbReference>
<dbReference type="CDD" id="cd00082">
    <property type="entry name" value="HisKA"/>
    <property type="match status" value="1"/>
</dbReference>
<dbReference type="Gene3D" id="3.30.450.20">
    <property type="entry name" value="PAS domain"/>
    <property type="match status" value="3"/>
</dbReference>
<keyword evidence="7" id="KW-0472">Membrane</keyword>
<reference evidence="11 12" key="1">
    <citation type="submission" date="2017-02" db="EMBL/GenBank/DDBJ databases">
        <authorList>
            <person name="Peterson S.W."/>
        </authorList>
    </citation>
    <scope>NUCLEOTIDE SEQUENCE [LARGE SCALE GENOMIC DNA]</scope>
    <source>
        <strain evidence="11 12">DSM 25262</strain>
    </source>
</reference>
<dbReference type="PRINTS" id="PR00344">
    <property type="entry name" value="BCTRLSENSOR"/>
</dbReference>
<feature type="domain" description="Histidine kinase" evidence="8">
    <location>
        <begin position="528"/>
        <end position="742"/>
    </location>
</feature>
<dbReference type="InterPro" id="IPR036097">
    <property type="entry name" value="HisK_dim/P_sf"/>
</dbReference>
<comment type="catalytic activity">
    <reaction evidence="1">
        <text>ATP + protein L-histidine = ADP + protein N-phospho-L-histidine.</text>
        <dbReference type="EC" id="2.7.13.3"/>
    </reaction>
</comment>
<dbReference type="InterPro" id="IPR003661">
    <property type="entry name" value="HisK_dim/P_dom"/>
</dbReference>
<dbReference type="EMBL" id="FUZU01000005">
    <property type="protein sequence ID" value="SKC88457.1"/>
    <property type="molecule type" value="Genomic_DNA"/>
</dbReference>
<evidence type="ECO:0000259" key="8">
    <source>
        <dbReference type="PROSITE" id="PS50109"/>
    </source>
</evidence>
<dbReference type="InterPro" id="IPR052162">
    <property type="entry name" value="Sensor_kinase/Photoreceptor"/>
</dbReference>
<feature type="domain" description="PAS" evidence="9">
    <location>
        <begin position="75"/>
        <end position="149"/>
    </location>
</feature>
<feature type="domain" description="PAS" evidence="9">
    <location>
        <begin position="260"/>
        <end position="337"/>
    </location>
</feature>
<proteinExistence type="predicted"/>
<dbReference type="InterPro" id="IPR004358">
    <property type="entry name" value="Sig_transdc_His_kin-like_C"/>
</dbReference>
<dbReference type="InterPro" id="IPR000700">
    <property type="entry name" value="PAS-assoc_C"/>
</dbReference>
<feature type="transmembrane region" description="Helical" evidence="7">
    <location>
        <begin position="12"/>
        <end position="30"/>
    </location>
</feature>
<dbReference type="EC" id="2.7.13.3" evidence="2"/>
<evidence type="ECO:0000259" key="9">
    <source>
        <dbReference type="PROSITE" id="PS50112"/>
    </source>
</evidence>
<feature type="domain" description="PAC" evidence="10">
    <location>
        <begin position="339"/>
        <end position="391"/>
    </location>
</feature>
<keyword evidence="4" id="KW-0808">Transferase</keyword>
<dbReference type="SMART" id="SM00086">
    <property type="entry name" value="PAC"/>
    <property type="match status" value="2"/>
</dbReference>
<dbReference type="PROSITE" id="PS50112">
    <property type="entry name" value="PAS"/>
    <property type="match status" value="2"/>
</dbReference>
<dbReference type="InterPro" id="IPR035965">
    <property type="entry name" value="PAS-like_dom_sf"/>
</dbReference>